<organism evidence="1">
    <name type="scientific">Anguilla anguilla</name>
    <name type="common">European freshwater eel</name>
    <name type="synonym">Muraena anguilla</name>
    <dbReference type="NCBI Taxonomy" id="7936"/>
    <lineage>
        <taxon>Eukaryota</taxon>
        <taxon>Metazoa</taxon>
        <taxon>Chordata</taxon>
        <taxon>Craniata</taxon>
        <taxon>Vertebrata</taxon>
        <taxon>Euteleostomi</taxon>
        <taxon>Actinopterygii</taxon>
        <taxon>Neopterygii</taxon>
        <taxon>Teleostei</taxon>
        <taxon>Anguilliformes</taxon>
        <taxon>Anguillidae</taxon>
        <taxon>Anguilla</taxon>
    </lineage>
</organism>
<reference evidence="1" key="2">
    <citation type="journal article" date="2015" name="Fish Shellfish Immunol.">
        <title>Early steps in the European eel (Anguilla anguilla)-Vibrio vulnificus interaction in the gills: Role of the RtxA13 toxin.</title>
        <authorList>
            <person name="Callol A."/>
            <person name="Pajuelo D."/>
            <person name="Ebbesson L."/>
            <person name="Teles M."/>
            <person name="MacKenzie S."/>
            <person name="Amaro C."/>
        </authorList>
    </citation>
    <scope>NUCLEOTIDE SEQUENCE</scope>
</reference>
<accession>A0A0E9WY85</accession>
<proteinExistence type="predicted"/>
<protein>
    <submittedName>
        <fullName evidence="1">Uncharacterized protein</fullName>
    </submittedName>
</protein>
<dbReference type="EMBL" id="GBXM01013288">
    <property type="protein sequence ID" value="JAH95289.1"/>
    <property type="molecule type" value="Transcribed_RNA"/>
</dbReference>
<dbReference type="AlphaFoldDB" id="A0A0E9WY85"/>
<sequence length="58" mass="7019">MHLFLYVTTVFFVVVFLQNYTPTIHHFIVSFIHLSDMLSIMPEPFYIRRTLWHGPYTT</sequence>
<name>A0A0E9WY85_ANGAN</name>
<reference evidence="1" key="1">
    <citation type="submission" date="2014-11" db="EMBL/GenBank/DDBJ databases">
        <authorList>
            <person name="Amaro Gonzalez C."/>
        </authorList>
    </citation>
    <scope>NUCLEOTIDE SEQUENCE</scope>
</reference>
<evidence type="ECO:0000313" key="1">
    <source>
        <dbReference type="EMBL" id="JAH95289.1"/>
    </source>
</evidence>